<keyword evidence="5" id="KW-0313">Glucose metabolism</keyword>
<evidence type="ECO:0000256" key="5">
    <source>
        <dbReference type="ARBA" id="ARBA00022526"/>
    </source>
</evidence>
<dbReference type="EMBL" id="JAPVEA010000002">
    <property type="protein sequence ID" value="KAJ5460034.1"/>
    <property type="molecule type" value="Genomic_DNA"/>
</dbReference>
<dbReference type="InterPro" id="IPR036900">
    <property type="entry name" value="A-D-PHexomutase_C_sf"/>
</dbReference>
<name>A0AAD6CB97_9EURO</name>
<dbReference type="InterPro" id="IPR016066">
    <property type="entry name" value="A-D-PHexomutase_CS"/>
</dbReference>
<feature type="domain" description="Alpha-D-phosphohexomutase alpha/beta/alpha" evidence="13">
    <location>
        <begin position="333"/>
        <end position="437"/>
    </location>
</feature>
<keyword evidence="4" id="KW-0963">Cytoplasm</keyword>
<dbReference type="SUPFAM" id="SSF55957">
    <property type="entry name" value="Phosphoglucomutase, C-terminal domain"/>
    <property type="match status" value="1"/>
</dbReference>
<proteinExistence type="inferred from homology"/>
<dbReference type="InterPro" id="IPR005846">
    <property type="entry name" value="A-D-PHexomutase_a/b/a-III"/>
</dbReference>
<comment type="caution">
    <text evidence="14">The sequence shown here is derived from an EMBL/GenBank/DDBJ whole genome shotgun (WGS) entry which is preliminary data.</text>
</comment>
<dbReference type="Pfam" id="PF02880">
    <property type="entry name" value="PGM_PMM_III"/>
    <property type="match status" value="1"/>
</dbReference>
<reference evidence="14" key="1">
    <citation type="submission" date="2022-12" db="EMBL/GenBank/DDBJ databases">
        <authorList>
            <person name="Petersen C."/>
        </authorList>
    </citation>
    <scope>NUCLEOTIDE SEQUENCE</scope>
    <source>
        <strain evidence="14">IBT 16125</strain>
    </source>
</reference>
<dbReference type="InterPro" id="IPR016055">
    <property type="entry name" value="A-D-PHexomutase_a/b/a-I/II/III"/>
</dbReference>
<evidence type="ECO:0000259" key="12">
    <source>
        <dbReference type="Pfam" id="PF02879"/>
    </source>
</evidence>
<dbReference type="GeneID" id="81595212"/>
<evidence type="ECO:0000259" key="11">
    <source>
        <dbReference type="Pfam" id="PF02878"/>
    </source>
</evidence>
<reference evidence="14" key="2">
    <citation type="journal article" date="2023" name="IMA Fungus">
        <title>Comparative genomic study of the Penicillium genus elucidates a diverse pangenome and 15 lateral gene transfer events.</title>
        <authorList>
            <person name="Petersen C."/>
            <person name="Sorensen T."/>
            <person name="Nielsen M.R."/>
            <person name="Sondergaard T.E."/>
            <person name="Sorensen J.L."/>
            <person name="Fitzpatrick D.A."/>
            <person name="Frisvad J.C."/>
            <person name="Nielsen K.L."/>
        </authorList>
    </citation>
    <scope>NUCLEOTIDE SEQUENCE</scope>
    <source>
        <strain evidence="14">IBT 16125</strain>
    </source>
</reference>
<dbReference type="Pfam" id="PF02879">
    <property type="entry name" value="PGM_PMM_II"/>
    <property type="match status" value="1"/>
</dbReference>
<comment type="subcellular location">
    <subcellularLocation>
        <location evidence="2">Cytoplasm</location>
    </subcellularLocation>
</comment>
<protein>
    <submittedName>
        <fullName evidence="14">Phosphoribomutase</fullName>
    </submittedName>
</protein>
<dbReference type="RefSeq" id="XP_056769076.1">
    <property type="nucleotide sequence ID" value="XM_056904969.1"/>
</dbReference>
<dbReference type="InterPro" id="IPR005845">
    <property type="entry name" value="A-D-PHexomutase_a/b/a-II"/>
</dbReference>
<dbReference type="GO" id="GO:0005737">
    <property type="term" value="C:cytoplasm"/>
    <property type="evidence" value="ECO:0007669"/>
    <property type="project" value="UniProtKB-SubCell"/>
</dbReference>
<evidence type="ECO:0000256" key="4">
    <source>
        <dbReference type="ARBA" id="ARBA00022490"/>
    </source>
</evidence>
<keyword evidence="7" id="KW-0479">Metal-binding</keyword>
<dbReference type="Pfam" id="PF02878">
    <property type="entry name" value="PGM_PMM_I"/>
    <property type="match status" value="1"/>
</dbReference>
<keyword evidence="9" id="KW-0413">Isomerase</keyword>
<dbReference type="PANTHER" id="PTHR45745">
    <property type="entry name" value="PHOSPHOMANNOMUTASE 45A"/>
    <property type="match status" value="1"/>
</dbReference>
<keyword evidence="10" id="KW-0119">Carbohydrate metabolism</keyword>
<evidence type="ECO:0000313" key="14">
    <source>
        <dbReference type="EMBL" id="KAJ5460034.1"/>
    </source>
</evidence>
<keyword evidence="15" id="KW-1185">Reference proteome</keyword>
<evidence type="ECO:0000313" key="15">
    <source>
        <dbReference type="Proteomes" id="UP001213681"/>
    </source>
</evidence>
<dbReference type="AlphaFoldDB" id="A0AAD6CB97"/>
<feature type="domain" description="Alpha-D-phosphohexomutase alpha/beta/alpha" evidence="12">
    <location>
        <begin position="223"/>
        <end position="323"/>
    </location>
</feature>
<dbReference type="SUPFAM" id="SSF53738">
    <property type="entry name" value="Phosphoglucomutase, first 3 domains"/>
    <property type="match status" value="3"/>
</dbReference>
<dbReference type="GO" id="GO:0006006">
    <property type="term" value="P:glucose metabolic process"/>
    <property type="evidence" value="ECO:0007669"/>
    <property type="project" value="UniProtKB-KW"/>
</dbReference>
<dbReference type="PROSITE" id="PS00710">
    <property type="entry name" value="PGM_PMM"/>
    <property type="match status" value="1"/>
</dbReference>
<evidence type="ECO:0000256" key="8">
    <source>
        <dbReference type="ARBA" id="ARBA00022842"/>
    </source>
</evidence>
<dbReference type="GO" id="GO:0005634">
    <property type="term" value="C:nucleus"/>
    <property type="evidence" value="ECO:0007669"/>
    <property type="project" value="TreeGrafter"/>
</dbReference>
<evidence type="ECO:0000259" key="13">
    <source>
        <dbReference type="Pfam" id="PF02880"/>
    </source>
</evidence>
<dbReference type="GO" id="GO:0000287">
    <property type="term" value="F:magnesium ion binding"/>
    <property type="evidence" value="ECO:0007669"/>
    <property type="project" value="InterPro"/>
</dbReference>
<accession>A0AAD6CB97</accession>
<dbReference type="PANTHER" id="PTHR45745:SF1">
    <property type="entry name" value="PHOSPHOGLUCOMUTASE 2B-RELATED"/>
    <property type="match status" value="1"/>
</dbReference>
<comment type="similarity">
    <text evidence="3">Belongs to the phosphohexose mutase family.</text>
</comment>
<evidence type="ECO:0000256" key="10">
    <source>
        <dbReference type="ARBA" id="ARBA00023277"/>
    </source>
</evidence>
<dbReference type="FunFam" id="3.40.120.10:FF:000035">
    <property type="entry name" value="Pgm3p"/>
    <property type="match status" value="1"/>
</dbReference>
<dbReference type="Proteomes" id="UP001213681">
    <property type="component" value="Unassembled WGS sequence"/>
</dbReference>
<evidence type="ECO:0000256" key="1">
    <source>
        <dbReference type="ARBA" id="ARBA00001946"/>
    </source>
</evidence>
<sequence>MISMAQESLSSLVEIWLQWDQDPKTRAEIEQLRDANNTKELELRLRSRIEFGTAGLRGRMAAGFSYMNCLTVIQASQGLAKHIQSKGPEIASKGVIIGHDARHYSHKFAQLAANAFVALQIPVKFVDESAPTPLVAFGVQYFKAAAGVVVTASHNPPQDNGYKVYSSNGAQINRPEDGEIAQSILENLEPWPNAWEEGRRSGEYFNGEALQEILVPFQRRVKEYATSTDSEAYPPRPFVYTPMHGVGAIRIGSLLKEMGMDEGKEYIIVPQQAQPDPNFSTVKFPNPEEAGALDLAIQVADQQNKTLIFANDPDADRFAVAEKVDGKWFLLTGNHVGVLLASHLFDNISSDADTSKITVLTTTVSSGMLQKMAESKGIQFKETLTGFKWMGNVAQDLEKTGQTVPFSYEEALGYMFPAVSYDKDGITALSVFSMAAAKWKAQGLTVLGKLQQLFTEFGHHETLNNYFRSPSPQLTLELFRGIRSGSFLPDMQLGKFKILRWRDLTEGYDTASTDHKPDLPEDPTSQMITLWLESGVRFTFRGSGTEPKVKFYIECCGDSREDAVKSVCDAFFAILKEWVQRYTPSMTYNNELSTSSGSVLSVDKESLFI</sequence>
<dbReference type="Gene3D" id="3.40.120.10">
    <property type="entry name" value="Alpha-D-Glucose-1,6-Bisphosphate, subunit A, domain 3"/>
    <property type="match status" value="3"/>
</dbReference>
<keyword evidence="6" id="KW-0597">Phosphoprotein</keyword>
<evidence type="ECO:0000256" key="2">
    <source>
        <dbReference type="ARBA" id="ARBA00004496"/>
    </source>
</evidence>
<evidence type="ECO:0000256" key="3">
    <source>
        <dbReference type="ARBA" id="ARBA00010231"/>
    </source>
</evidence>
<organism evidence="14 15">
    <name type="scientific">Penicillium daleae</name>
    <dbReference type="NCBI Taxonomy" id="63821"/>
    <lineage>
        <taxon>Eukaryota</taxon>
        <taxon>Fungi</taxon>
        <taxon>Dikarya</taxon>
        <taxon>Ascomycota</taxon>
        <taxon>Pezizomycotina</taxon>
        <taxon>Eurotiomycetes</taxon>
        <taxon>Eurotiomycetidae</taxon>
        <taxon>Eurotiales</taxon>
        <taxon>Aspergillaceae</taxon>
        <taxon>Penicillium</taxon>
    </lineage>
</organism>
<evidence type="ECO:0000256" key="7">
    <source>
        <dbReference type="ARBA" id="ARBA00022723"/>
    </source>
</evidence>
<feature type="domain" description="Alpha-D-phosphohexomutase alpha/beta/alpha" evidence="11">
    <location>
        <begin position="49"/>
        <end position="187"/>
    </location>
</feature>
<dbReference type="InterPro" id="IPR005844">
    <property type="entry name" value="A-D-PHexomutase_a/b/a-I"/>
</dbReference>
<evidence type="ECO:0000256" key="6">
    <source>
        <dbReference type="ARBA" id="ARBA00022553"/>
    </source>
</evidence>
<evidence type="ECO:0000256" key="9">
    <source>
        <dbReference type="ARBA" id="ARBA00023235"/>
    </source>
</evidence>
<keyword evidence="8" id="KW-0460">Magnesium</keyword>
<dbReference type="GO" id="GO:0006166">
    <property type="term" value="P:purine ribonucleoside salvage"/>
    <property type="evidence" value="ECO:0007669"/>
    <property type="project" value="TreeGrafter"/>
</dbReference>
<dbReference type="GO" id="GO:0008973">
    <property type="term" value="F:phosphopentomutase activity"/>
    <property type="evidence" value="ECO:0007669"/>
    <property type="project" value="TreeGrafter"/>
</dbReference>
<dbReference type="CDD" id="cd05799">
    <property type="entry name" value="PGM2"/>
    <property type="match status" value="1"/>
</dbReference>
<gene>
    <name evidence="14" type="ORF">N7458_001586</name>
</gene>
<comment type="cofactor">
    <cofactor evidence="1">
        <name>Mg(2+)</name>
        <dbReference type="ChEBI" id="CHEBI:18420"/>
    </cofactor>
</comment>